<dbReference type="AlphaFoldDB" id="A0A6A5KR34"/>
<accession>A0A6A5KR34</accession>
<protein>
    <submittedName>
        <fullName evidence="3">Uncharacterized protein</fullName>
    </submittedName>
</protein>
<organism evidence="3 4">
    <name type="scientific">Decorospora gaudefroyi</name>
    <dbReference type="NCBI Taxonomy" id="184978"/>
    <lineage>
        <taxon>Eukaryota</taxon>
        <taxon>Fungi</taxon>
        <taxon>Dikarya</taxon>
        <taxon>Ascomycota</taxon>
        <taxon>Pezizomycotina</taxon>
        <taxon>Dothideomycetes</taxon>
        <taxon>Pleosporomycetidae</taxon>
        <taxon>Pleosporales</taxon>
        <taxon>Pleosporineae</taxon>
        <taxon>Pleosporaceae</taxon>
        <taxon>Decorospora</taxon>
    </lineage>
</organism>
<gene>
    <name evidence="3" type="ORF">BDW02DRAFT_565492</name>
</gene>
<evidence type="ECO:0000256" key="1">
    <source>
        <dbReference type="SAM" id="Phobius"/>
    </source>
</evidence>
<feature type="transmembrane region" description="Helical" evidence="1">
    <location>
        <begin position="329"/>
        <end position="351"/>
    </location>
</feature>
<proteinExistence type="predicted"/>
<keyword evidence="1" id="KW-1133">Transmembrane helix</keyword>
<keyword evidence="4" id="KW-1185">Reference proteome</keyword>
<reference evidence="3" key="1">
    <citation type="submission" date="2020-01" db="EMBL/GenBank/DDBJ databases">
        <authorList>
            <consortium name="DOE Joint Genome Institute"/>
            <person name="Haridas S."/>
            <person name="Albert R."/>
            <person name="Binder M."/>
            <person name="Bloem J."/>
            <person name="Labutti K."/>
            <person name="Salamov A."/>
            <person name="Andreopoulos B."/>
            <person name="Baker S.E."/>
            <person name="Barry K."/>
            <person name="Bills G."/>
            <person name="Bluhm B.H."/>
            <person name="Cannon C."/>
            <person name="Castanera R."/>
            <person name="Culley D.E."/>
            <person name="Daum C."/>
            <person name="Ezra D."/>
            <person name="Gonzalez J.B."/>
            <person name="Henrissat B."/>
            <person name="Kuo A."/>
            <person name="Liang C."/>
            <person name="Lipzen A."/>
            <person name="Lutzoni F."/>
            <person name="Magnuson J."/>
            <person name="Mondo S."/>
            <person name="Nolan M."/>
            <person name="Ohm R."/>
            <person name="Pangilinan J."/>
            <person name="Park H.-J."/>
            <person name="Ramirez L."/>
            <person name="Alfaro M."/>
            <person name="Sun H."/>
            <person name="Tritt A."/>
            <person name="Yoshinaga Y."/>
            <person name="Zwiers L.-H."/>
            <person name="Turgeon B.G."/>
            <person name="Goodwin S.B."/>
            <person name="Spatafora J.W."/>
            <person name="Crous P.W."/>
            <person name="Grigoriev I.V."/>
        </authorList>
    </citation>
    <scope>NUCLEOTIDE SEQUENCE</scope>
    <source>
        <strain evidence="3">P77</strain>
    </source>
</reference>
<dbReference type="EMBL" id="ML975256">
    <property type="protein sequence ID" value="KAF1837989.1"/>
    <property type="molecule type" value="Genomic_DNA"/>
</dbReference>
<dbReference type="Proteomes" id="UP000800040">
    <property type="component" value="Unassembled WGS sequence"/>
</dbReference>
<keyword evidence="1" id="KW-0812">Transmembrane</keyword>
<keyword evidence="2" id="KW-0732">Signal</keyword>
<feature type="chain" id="PRO_5025639376" evidence="2">
    <location>
        <begin position="18"/>
        <end position="352"/>
    </location>
</feature>
<evidence type="ECO:0000256" key="2">
    <source>
        <dbReference type="SAM" id="SignalP"/>
    </source>
</evidence>
<evidence type="ECO:0000313" key="3">
    <source>
        <dbReference type="EMBL" id="KAF1837989.1"/>
    </source>
</evidence>
<dbReference type="OrthoDB" id="3695070at2759"/>
<feature type="signal peptide" evidence="2">
    <location>
        <begin position="1"/>
        <end position="17"/>
    </location>
</feature>
<keyword evidence="1" id="KW-0472">Membrane</keyword>
<name>A0A6A5KR34_9PLEO</name>
<sequence length="352" mass="37535">MRRTGLSLVALVGLVTAQTETPSYLLPNNTGVSVYSCRDLSCNFPNTSICASESEDGVPVGVGFAAGAANLSSSASLSYTLATGLEEPGFTNFGIDEYEFSDAQLFVGIDPSLSEDDYPSGCVLMMQYQAQTFPWQDMDPDSPAGRNSTSCSPLGVNCQAYLTAMIMGFNDNTRSSNSSSSDDKCTRLTSYVNTKLQGNALTCGDGESWIANLMNVTGGALPTKPSSNADNLNENLGGLDCYPVKPADYQLNKVAEMRHLYLKDPPTSDADYYSNIFAGLSGFTPVITVLYEDDQKEEVMDYGVQFSCLSTSQPNGEEMMTPFEGAAVAMPRGAGVISVLASLLCVALTLYM</sequence>
<evidence type="ECO:0000313" key="4">
    <source>
        <dbReference type="Proteomes" id="UP000800040"/>
    </source>
</evidence>